<comment type="caution">
    <text evidence="3">The sequence shown here is derived from an EMBL/GenBank/DDBJ whole genome shotgun (WGS) entry which is preliminary data.</text>
</comment>
<gene>
    <name evidence="3" type="ORF">AAE3_LOCUS1964</name>
</gene>
<feature type="region of interest" description="Disordered" evidence="1">
    <location>
        <begin position="138"/>
        <end position="177"/>
    </location>
</feature>
<feature type="region of interest" description="Disordered" evidence="1">
    <location>
        <begin position="201"/>
        <end position="226"/>
    </location>
</feature>
<protein>
    <recommendedName>
        <fullName evidence="2">CCD97-like C-terminal domain-containing protein</fullName>
    </recommendedName>
</protein>
<feature type="domain" description="CCD97-like C-terminal" evidence="2">
    <location>
        <begin position="134"/>
        <end position="223"/>
    </location>
</feature>
<dbReference type="InterPro" id="IPR040233">
    <property type="entry name" value="CCD97-like_C"/>
</dbReference>
<feature type="compositionally biased region" description="Basic and acidic residues" evidence="1">
    <location>
        <begin position="138"/>
        <end position="148"/>
    </location>
</feature>
<evidence type="ECO:0000313" key="4">
    <source>
        <dbReference type="Proteomes" id="UP000467700"/>
    </source>
</evidence>
<accession>A0A8S0VX25</accession>
<feature type="compositionally biased region" description="Acidic residues" evidence="1">
    <location>
        <begin position="149"/>
        <end position="174"/>
    </location>
</feature>
<proteinExistence type="predicted"/>
<evidence type="ECO:0000313" key="3">
    <source>
        <dbReference type="EMBL" id="CAA7260051.1"/>
    </source>
</evidence>
<dbReference type="EMBL" id="CACVBS010000028">
    <property type="protein sequence ID" value="CAA7260051.1"/>
    <property type="molecule type" value="Genomic_DNA"/>
</dbReference>
<name>A0A8S0VX25_CYCAE</name>
<dbReference type="Proteomes" id="UP000467700">
    <property type="component" value="Unassembled WGS sequence"/>
</dbReference>
<organism evidence="3 4">
    <name type="scientific">Cyclocybe aegerita</name>
    <name type="common">Black poplar mushroom</name>
    <name type="synonym">Agrocybe aegerita</name>
    <dbReference type="NCBI Taxonomy" id="1973307"/>
    <lineage>
        <taxon>Eukaryota</taxon>
        <taxon>Fungi</taxon>
        <taxon>Dikarya</taxon>
        <taxon>Basidiomycota</taxon>
        <taxon>Agaricomycotina</taxon>
        <taxon>Agaricomycetes</taxon>
        <taxon>Agaricomycetidae</taxon>
        <taxon>Agaricales</taxon>
        <taxon>Agaricineae</taxon>
        <taxon>Bolbitiaceae</taxon>
        <taxon>Cyclocybe</taxon>
    </lineage>
</organism>
<dbReference type="Pfam" id="PF09747">
    <property type="entry name" value="CCD97-like_C"/>
    <property type="match status" value="1"/>
</dbReference>
<keyword evidence="4" id="KW-1185">Reference proteome</keyword>
<evidence type="ECO:0000259" key="2">
    <source>
        <dbReference type="Pfam" id="PF09747"/>
    </source>
</evidence>
<evidence type="ECO:0000256" key="1">
    <source>
        <dbReference type="SAM" id="MobiDB-lite"/>
    </source>
</evidence>
<reference evidence="3 4" key="1">
    <citation type="submission" date="2020-01" db="EMBL/GenBank/DDBJ databases">
        <authorList>
            <person name="Gupta K D."/>
        </authorList>
    </citation>
    <scope>NUCLEOTIDE SEQUENCE [LARGE SCALE GENOMIC DNA]</scope>
</reference>
<dbReference type="AlphaFoldDB" id="A0A8S0VX25"/>
<sequence length="226" mass="26645">MSSAPISTFDKTLSLKYLGLPHDYSPSPETDPVAFLIRHLSHLPPNILHHYSQITTPKQRTNIPSIRNRRLQYTRKNPSELRFESAMKTWPNLWGKRERGDGQEEKAWGQNEFLQGRKQHVGKLGSLLGEYEEEREAQRTRDLWRAPAEDDLVPEEDTDSDDEGPSMPEQETEDEARTWFERRIRERFIYGLLDNVDYGKIDWDETLNGDNEREAEERWFDDEDEP</sequence>
<dbReference type="OrthoDB" id="3345311at2759"/>